<accession>A0A3M7QWQ2</accession>
<name>A0A3M7QWQ2_BRAPC</name>
<sequence length="75" mass="8906">MRLSPGVVCKRLRNYLTHFISQRHNFIFMKKIKENKKVRSLELFFYENHLCLVQGFSGILPDLQKCNSSIFKNSI</sequence>
<protein>
    <submittedName>
        <fullName evidence="1">Uncharacterized protein</fullName>
    </submittedName>
</protein>
<evidence type="ECO:0000313" key="2">
    <source>
        <dbReference type="Proteomes" id="UP000276133"/>
    </source>
</evidence>
<proteinExistence type="predicted"/>
<reference evidence="1 2" key="1">
    <citation type="journal article" date="2018" name="Sci. Rep.">
        <title>Genomic signatures of local adaptation to the degree of environmental predictability in rotifers.</title>
        <authorList>
            <person name="Franch-Gras L."/>
            <person name="Hahn C."/>
            <person name="Garcia-Roger E.M."/>
            <person name="Carmona M.J."/>
            <person name="Serra M."/>
            <person name="Gomez A."/>
        </authorList>
    </citation>
    <scope>NUCLEOTIDE SEQUENCE [LARGE SCALE GENOMIC DNA]</scope>
    <source>
        <strain evidence="1">HYR1</strain>
    </source>
</reference>
<dbReference type="Proteomes" id="UP000276133">
    <property type="component" value="Unassembled WGS sequence"/>
</dbReference>
<keyword evidence="2" id="KW-1185">Reference proteome</keyword>
<gene>
    <name evidence="1" type="ORF">BpHYR1_013338</name>
</gene>
<evidence type="ECO:0000313" key="1">
    <source>
        <dbReference type="EMBL" id="RNA15639.1"/>
    </source>
</evidence>
<dbReference type="AlphaFoldDB" id="A0A3M7QWQ2"/>
<dbReference type="EMBL" id="REGN01004916">
    <property type="protein sequence ID" value="RNA15639.1"/>
    <property type="molecule type" value="Genomic_DNA"/>
</dbReference>
<comment type="caution">
    <text evidence="1">The sequence shown here is derived from an EMBL/GenBank/DDBJ whole genome shotgun (WGS) entry which is preliminary data.</text>
</comment>
<organism evidence="1 2">
    <name type="scientific">Brachionus plicatilis</name>
    <name type="common">Marine rotifer</name>
    <name type="synonym">Brachionus muelleri</name>
    <dbReference type="NCBI Taxonomy" id="10195"/>
    <lineage>
        <taxon>Eukaryota</taxon>
        <taxon>Metazoa</taxon>
        <taxon>Spiralia</taxon>
        <taxon>Gnathifera</taxon>
        <taxon>Rotifera</taxon>
        <taxon>Eurotatoria</taxon>
        <taxon>Monogononta</taxon>
        <taxon>Pseudotrocha</taxon>
        <taxon>Ploima</taxon>
        <taxon>Brachionidae</taxon>
        <taxon>Brachionus</taxon>
    </lineage>
</organism>